<comment type="caution">
    <text evidence="6">The sequence shown here is derived from an EMBL/GenBank/DDBJ whole genome shotgun (WGS) entry which is preliminary data.</text>
</comment>
<dbReference type="GO" id="GO:0016020">
    <property type="term" value="C:membrane"/>
    <property type="evidence" value="ECO:0007669"/>
    <property type="project" value="TreeGrafter"/>
</dbReference>
<keyword evidence="3" id="KW-0472">Membrane</keyword>
<protein>
    <recommendedName>
        <fullName evidence="5">Ig-like domain-containing protein</fullName>
    </recommendedName>
</protein>
<evidence type="ECO:0000256" key="1">
    <source>
        <dbReference type="ARBA" id="ARBA00010090"/>
    </source>
</evidence>
<dbReference type="GO" id="GO:0006869">
    <property type="term" value="P:lipid transport"/>
    <property type="evidence" value="ECO:0007669"/>
    <property type="project" value="InterPro"/>
</dbReference>
<keyword evidence="3" id="KW-0812">Transmembrane</keyword>
<comment type="similarity">
    <text evidence="1">Belongs to the apolipoprotein L family.</text>
</comment>
<organism evidence="6 7">
    <name type="scientific">Holothuria leucospilota</name>
    <name type="common">Black long sea cucumber</name>
    <name type="synonym">Mertensiothuria leucospilota</name>
    <dbReference type="NCBI Taxonomy" id="206669"/>
    <lineage>
        <taxon>Eukaryota</taxon>
        <taxon>Metazoa</taxon>
        <taxon>Echinodermata</taxon>
        <taxon>Eleutherozoa</taxon>
        <taxon>Echinozoa</taxon>
        <taxon>Holothuroidea</taxon>
        <taxon>Aspidochirotacea</taxon>
        <taxon>Aspidochirotida</taxon>
        <taxon>Holothuriidae</taxon>
        <taxon>Holothuria</taxon>
    </lineage>
</organism>
<name>A0A9Q1CBE6_HOLLE</name>
<dbReference type="GO" id="GO:0008289">
    <property type="term" value="F:lipid binding"/>
    <property type="evidence" value="ECO:0007669"/>
    <property type="project" value="InterPro"/>
</dbReference>
<accession>A0A9Q1CBE6</accession>
<keyword evidence="2" id="KW-1015">Disulfide bond</keyword>
<dbReference type="Pfam" id="PF08205">
    <property type="entry name" value="C2-set_2"/>
    <property type="match status" value="1"/>
</dbReference>
<feature type="transmembrane region" description="Helical" evidence="3">
    <location>
        <begin position="761"/>
        <end position="781"/>
    </location>
</feature>
<dbReference type="GO" id="GO:0005576">
    <property type="term" value="C:extracellular region"/>
    <property type="evidence" value="ECO:0007669"/>
    <property type="project" value="InterPro"/>
</dbReference>
<keyword evidence="3" id="KW-1133">Transmembrane helix</keyword>
<dbReference type="GO" id="GO:0042157">
    <property type="term" value="P:lipoprotein metabolic process"/>
    <property type="evidence" value="ECO:0007669"/>
    <property type="project" value="InterPro"/>
</dbReference>
<dbReference type="InterPro" id="IPR013162">
    <property type="entry name" value="CD80_C2-set"/>
</dbReference>
<dbReference type="AlphaFoldDB" id="A0A9Q1CBE6"/>
<dbReference type="InterPro" id="IPR008405">
    <property type="entry name" value="ApoL"/>
</dbReference>
<dbReference type="PANTHER" id="PTHR14096">
    <property type="entry name" value="APOLIPOPROTEIN L"/>
    <property type="match status" value="1"/>
</dbReference>
<feature type="domain" description="Ig-like" evidence="5">
    <location>
        <begin position="139"/>
        <end position="238"/>
    </location>
</feature>
<keyword evidence="7" id="KW-1185">Reference proteome</keyword>
<evidence type="ECO:0000256" key="2">
    <source>
        <dbReference type="ARBA" id="ARBA00023157"/>
    </source>
</evidence>
<evidence type="ECO:0000313" key="7">
    <source>
        <dbReference type="Proteomes" id="UP001152320"/>
    </source>
</evidence>
<feature type="transmembrane region" description="Helical" evidence="3">
    <location>
        <begin position="406"/>
        <end position="428"/>
    </location>
</feature>
<feature type="transmembrane region" description="Helical" evidence="3">
    <location>
        <begin position="520"/>
        <end position="542"/>
    </location>
</feature>
<dbReference type="PANTHER" id="PTHR14096:SF28">
    <property type="entry name" value="APOLIPOPROTEIN L, 1-RELATED"/>
    <property type="match status" value="1"/>
</dbReference>
<proteinExistence type="inferred from homology"/>
<dbReference type="PROSITE" id="PS50835">
    <property type="entry name" value="IG_LIKE"/>
    <property type="match status" value="1"/>
</dbReference>
<feature type="signal peptide" evidence="4">
    <location>
        <begin position="1"/>
        <end position="23"/>
    </location>
</feature>
<evidence type="ECO:0000313" key="6">
    <source>
        <dbReference type="EMBL" id="KAJ8042588.1"/>
    </source>
</evidence>
<dbReference type="InterPro" id="IPR013783">
    <property type="entry name" value="Ig-like_fold"/>
</dbReference>
<feature type="transmembrane region" description="Helical" evidence="3">
    <location>
        <begin position="490"/>
        <end position="514"/>
    </location>
</feature>
<dbReference type="Gene3D" id="2.60.40.10">
    <property type="entry name" value="Immunoglobulins"/>
    <property type="match status" value="1"/>
</dbReference>
<feature type="chain" id="PRO_5040283818" description="Ig-like domain-containing protein" evidence="4">
    <location>
        <begin position="24"/>
        <end position="830"/>
    </location>
</feature>
<dbReference type="InterPro" id="IPR007110">
    <property type="entry name" value="Ig-like_dom"/>
</dbReference>
<dbReference type="EMBL" id="JAIZAY010000004">
    <property type="protein sequence ID" value="KAJ8042588.1"/>
    <property type="molecule type" value="Genomic_DNA"/>
</dbReference>
<keyword evidence="4" id="KW-0732">Signal</keyword>
<reference evidence="6" key="1">
    <citation type="submission" date="2021-10" db="EMBL/GenBank/DDBJ databases">
        <title>Tropical sea cucumber genome reveals ecological adaptation and Cuvierian tubules defense mechanism.</title>
        <authorList>
            <person name="Chen T."/>
        </authorList>
    </citation>
    <scope>NUCLEOTIDE SEQUENCE</scope>
    <source>
        <strain evidence="6">Nanhai2018</strain>
        <tissue evidence="6">Muscle</tissue>
    </source>
</reference>
<dbReference type="Proteomes" id="UP001152320">
    <property type="component" value="Chromosome 4"/>
</dbReference>
<evidence type="ECO:0000256" key="3">
    <source>
        <dbReference type="SAM" id="Phobius"/>
    </source>
</evidence>
<evidence type="ECO:0000256" key="4">
    <source>
        <dbReference type="SAM" id="SignalP"/>
    </source>
</evidence>
<gene>
    <name evidence="6" type="ORF">HOLleu_09374</name>
</gene>
<sequence>MDFKSTVCFLALALILKSGFLLATILKCESPQYIVLGTEGIVECSFPAEFKAIVWYDSSNIEQAQVTRLEKQQNGILKASGDGYESGGYDILLNGSLIIRSVTIHHERSFKVLLVDKESSVSQKDISLVTVVRSRQSVPTVSTCETGILCLTSSLKSDDLICTFNKARPAVSLSWYQYVGERTEAVDAQTNITIDGQFTFTSSLAVNVSRFIDNPLTILSCRASGPALSLEQEEAKVVVYNTDTNNKRNHYVNMLEKSVAMNTRLEIPCTEHRKPNTFVWSFTKRNVTTILAYAALGEMKLNDYANYTLSILQDGTITFKDVNYLLEGVLTCTFLESGEYSFSMIRVKVVETTSKFKLCGKSSMKLPEMTVIATNNDKKYKFLCVGVTTGNEKLTVQYQSYRTSKYVIWTMVVLLSVVLGACLIVFCIRNQKLRRRKIDAIYMCKEVADALLNCPFVFESDPSLFGQDAIDVLRIISKEAVENKRRKDKAAAAGASFSIMGGATAVFGVFLLPITLGGSIPLILGGTALSVTGAGVSTGFAIDKSIKDTERFKRAKPSFELYVKIQKNLAVSIAHIADAFELIELYVNNRKDMSDDILDTIESKMRALLSEIRILQDDTRITAQAKIEKVMKFSKQLVEILLEEVEESKDIRLNIFAEGKKAVDRTEERVFDMLPDIVLKLLSYGSMNTQIFTFYSLIHNLYAPNFIPKTTDGIKFSTLFGFGNPVLKGAAAAGGMGAQMLNVGDDIAKVGTNVAQLAKGVAVAGLVLGFVGIAVDIAFLGKAIYDIKKDKTEELPKALDDAANVMEKMNEIIRKGVQPDAAAKSQCCVN</sequence>
<evidence type="ECO:0000259" key="5">
    <source>
        <dbReference type="PROSITE" id="PS50835"/>
    </source>
</evidence>